<dbReference type="EMBL" id="RDQM01000001">
    <property type="protein sequence ID" value="RMX01225.1"/>
    <property type="molecule type" value="Genomic_DNA"/>
</dbReference>
<reference evidence="12 13" key="1">
    <citation type="submission" date="2018-10" db="EMBL/GenBank/DDBJ databases">
        <title>Comamonadaceae CDC group NO-1 genome sequencing and assembly.</title>
        <authorList>
            <person name="Bernier A.-M."/>
            <person name="Bernard K."/>
        </authorList>
    </citation>
    <scope>NUCLEOTIDE SEQUENCE [LARGE SCALE GENOMIC DNA]</scope>
    <source>
        <strain evidence="12 13">NML970147</strain>
    </source>
</reference>
<comment type="subunit">
    <text evidence="4 9">Heteromultimer composed of HisG and HisZ subunits.</text>
</comment>
<keyword evidence="12" id="KW-0328">Glycosyltransferase</keyword>
<dbReference type="AlphaFoldDB" id="A0A3M6QEE4"/>
<comment type="pathway">
    <text evidence="2 9">Amino-acid biosynthesis; L-histidine biosynthesis; L-histidine from 5-phospho-alpha-D-ribose 1-diphosphate: step 1/9.</text>
</comment>
<dbReference type="NCBIfam" id="NF009086">
    <property type="entry name" value="PRK12421.1"/>
    <property type="match status" value="1"/>
</dbReference>
<keyword evidence="9" id="KW-0028">Amino-acid biosynthesis</keyword>
<comment type="subcellular location">
    <subcellularLocation>
        <location evidence="1 9">Cytoplasm</location>
    </subcellularLocation>
</comment>
<dbReference type="SUPFAM" id="SSF55681">
    <property type="entry name" value="Class II aaRS and biotin synthetases"/>
    <property type="match status" value="1"/>
</dbReference>
<dbReference type="GO" id="GO:0000105">
    <property type="term" value="P:L-histidine biosynthetic process"/>
    <property type="evidence" value="ECO:0007669"/>
    <property type="project" value="UniProtKB-UniRule"/>
</dbReference>
<comment type="caution">
    <text evidence="12">The sequence shown here is derived from an EMBL/GenBank/DDBJ whole genome shotgun (WGS) entry which is preliminary data.</text>
</comment>
<evidence type="ECO:0000256" key="8">
    <source>
        <dbReference type="ARBA" id="ARBA00025246"/>
    </source>
</evidence>
<dbReference type="PANTHER" id="PTHR43707">
    <property type="entry name" value="HISTIDYL-TRNA SYNTHETASE"/>
    <property type="match status" value="1"/>
</dbReference>
<keyword evidence="6 9" id="KW-0963">Cytoplasm</keyword>
<dbReference type="GO" id="GO:0016757">
    <property type="term" value="F:glycosyltransferase activity"/>
    <property type="evidence" value="ECO:0007669"/>
    <property type="project" value="UniProtKB-KW"/>
</dbReference>
<dbReference type="InterPro" id="IPR004516">
    <property type="entry name" value="HisRS/HisZ"/>
</dbReference>
<comment type="function">
    <text evidence="8 9">Required for the first step of histidine biosynthesis. May allow the feedback regulation of ATP phosphoribosyltransferase activity by histidine.</text>
</comment>
<evidence type="ECO:0000256" key="3">
    <source>
        <dbReference type="ARBA" id="ARBA00005539"/>
    </source>
</evidence>
<dbReference type="UniPathway" id="UPA00031">
    <property type="reaction ID" value="UER00006"/>
</dbReference>
<protein>
    <recommendedName>
        <fullName evidence="5 9">ATP phosphoribosyltransferase regulatory subunit</fullName>
    </recommendedName>
</protein>
<keyword evidence="7 9" id="KW-0368">Histidine biosynthesis</keyword>
<evidence type="ECO:0000313" key="13">
    <source>
        <dbReference type="Proteomes" id="UP000267521"/>
    </source>
</evidence>
<evidence type="ECO:0000256" key="7">
    <source>
        <dbReference type="ARBA" id="ARBA00023102"/>
    </source>
</evidence>
<dbReference type="GO" id="GO:0005737">
    <property type="term" value="C:cytoplasm"/>
    <property type="evidence" value="ECO:0007669"/>
    <property type="project" value="UniProtKB-SubCell"/>
</dbReference>
<feature type="binding site" evidence="10">
    <location>
        <position position="127"/>
    </location>
    <ligand>
        <name>L-histidine</name>
        <dbReference type="ChEBI" id="CHEBI:57595"/>
    </ligand>
</feature>
<dbReference type="GO" id="GO:0004821">
    <property type="term" value="F:histidine-tRNA ligase activity"/>
    <property type="evidence" value="ECO:0007669"/>
    <property type="project" value="TreeGrafter"/>
</dbReference>
<evidence type="ECO:0000256" key="10">
    <source>
        <dbReference type="PIRSR" id="PIRSR001549-1"/>
    </source>
</evidence>
<feature type="binding site" evidence="10">
    <location>
        <position position="123"/>
    </location>
    <ligand>
        <name>L-histidine</name>
        <dbReference type="ChEBI" id="CHEBI:57595"/>
    </ligand>
</feature>
<evidence type="ECO:0000256" key="6">
    <source>
        <dbReference type="ARBA" id="ARBA00022490"/>
    </source>
</evidence>
<name>A0A3M6QEE4_9BURK</name>
<dbReference type="RefSeq" id="WP_122236996.1">
    <property type="nucleotide sequence ID" value="NZ_RDQM01000001.1"/>
</dbReference>
<dbReference type="PANTHER" id="PTHR43707:SF1">
    <property type="entry name" value="HISTIDINE--TRNA LIGASE, MITOCHONDRIAL-RELATED"/>
    <property type="match status" value="1"/>
</dbReference>
<feature type="binding site" evidence="10">
    <location>
        <begin position="80"/>
        <end position="82"/>
    </location>
    <ligand>
        <name>L-histidine</name>
        <dbReference type="ChEBI" id="CHEBI:57595"/>
    </ligand>
</feature>
<dbReference type="InterPro" id="IPR045864">
    <property type="entry name" value="aa-tRNA-synth_II/BPL/LPL"/>
</dbReference>
<gene>
    <name evidence="9" type="primary">hisZ</name>
    <name evidence="12" type="ORF">EBQ26_00040</name>
</gene>
<dbReference type="NCBIfam" id="NF008935">
    <property type="entry name" value="PRK12292.1-1"/>
    <property type="match status" value="1"/>
</dbReference>
<comment type="miscellaneous">
    <text evidence="9">This function is generally fulfilled by the C-terminal part of HisG, which is missing in some bacteria such as this one.</text>
</comment>
<dbReference type="InterPro" id="IPR041715">
    <property type="entry name" value="HisRS-like_core"/>
</dbReference>
<dbReference type="HAMAP" id="MF_00125">
    <property type="entry name" value="HisZ"/>
    <property type="match status" value="1"/>
</dbReference>
<accession>A0A3M6QEE4</accession>
<dbReference type="PIRSF" id="PIRSF001549">
    <property type="entry name" value="His-tRNA_synth"/>
    <property type="match status" value="1"/>
</dbReference>
<comment type="similarity">
    <text evidence="3 9">Belongs to the class-II aminoacyl-tRNA synthetase family. HisZ subfamily.</text>
</comment>
<dbReference type="Pfam" id="PF13393">
    <property type="entry name" value="tRNA-synt_His"/>
    <property type="match status" value="1"/>
</dbReference>
<dbReference type="Proteomes" id="UP000267521">
    <property type="component" value="Unassembled WGS sequence"/>
</dbReference>
<proteinExistence type="inferred from homology"/>
<evidence type="ECO:0000256" key="1">
    <source>
        <dbReference type="ARBA" id="ARBA00004496"/>
    </source>
</evidence>
<organism evidence="12 13">
    <name type="scientific">Allofranklinella schreckenbergeri</name>
    <dbReference type="NCBI Taxonomy" id="1076744"/>
    <lineage>
        <taxon>Bacteria</taxon>
        <taxon>Pseudomonadati</taxon>
        <taxon>Pseudomonadota</taxon>
        <taxon>Betaproteobacteria</taxon>
        <taxon>Burkholderiales</taxon>
        <taxon>Comamonadaceae</taxon>
        <taxon>Allofranklinella</taxon>
    </lineage>
</organism>
<sequence>MSAWVLPDHIADVLPSEARHIEELRRSLLDVAASCGYELVIPPLFEHLESLLSGSGEALGLQTFKTVDQLSGRTVGIRADSTQQVARIDAHLLNRPGVTRLCYCGPVLHTRPERPYASREPLQFGAEIYGYAGLQADAEAVELALACLRRAGVSSCALVMGDVRIAGSVLEAAQAHAPVNEECLGAIHAALAAKDASTLAQLTHDFPASAKQALATLLDLYGGAEVLEEARIRLAEYPAALHALNELRWLGVHVGRNSGCVVDVTYDLADLRGYAYYSGMRFTLYAPQCNDALVRGGRYDAVGAAYGRNRPAAGFSLDIKQLAGVVDARALRQAIRTDWSEDAAHRLRVEALRAQGEVVILTLPGSLSEVDEFHCDRELVFVDGVWQVRPLILN</sequence>
<dbReference type="Gene3D" id="3.30.930.10">
    <property type="entry name" value="Bira Bifunctional Protein, Domain 2"/>
    <property type="match status" value="1"/>
</dbReference>
<evidence type="ECO:0000256" key="2">
    <source>
        <dbReference type="ARBA" id="ARBA00004667"/>
    </source>
</evidence>
<evidence type="ECO:0000256" key="9">
    <source>
        <dbReference type="HAMAP-Rule" id="MF_00125"/>
    </source>
</evidence>
<feature type="binding site" evidence="10">
    <location>
        <position position="272"/>
    </location>
    <ligand>
        <name>L-histidine</name>
        <dbReference type="ChEBI" id="CHEBI:57595"/>
    </ligand>
</feature>
<evidence type="ECO:0000256" key="5">
    <source>
        <dbReference type="ARBA" id="ARBA00020397"/>
    </source>
</evidence>
<feature type="binding site" evidence="10">
    <location>
        <begin position="276"/>
        <end position="277"/>
    </location>
    <ligand>
        <name>L-histidine</name>
        <dbReference type="ChEBI" id="CHEBI:57595"/>
    </ligand>
</feature>
<evidence type="ECO:0000259" key="11">
    <source>
        <dbReference type="Pfam" id="PF13393"/>
    </source>
</evidence>
<feature type="domain" description="Class II Histidinyl-tRNA synthetase (HisRS)-like catalytic core" evidence="11">
    <location>
        <begin position="9"/>
        <end position="322"/>
    </location>
</feature>
<dbReference type="GO" id="GO:0006427">
    <property type="term" value="P:histidyl-tRNA aminoacylation"/>
    <property type="evidence" value="ECO:0007669"/>
    <property type="project" value="TreeGrafter"/>
</dbReference>
<evidence type="ECO:0000256" key="4">
    <source>
        <dbReference type="ARBA" id="ARBA00011496"/>
    </source>
</evidence>
<keyword evidence="12" id="KW-0808">Transferase</keyword>
<dbReference type="InterPro" id="IPR004517">
    <property type="entry name" value="HisZ"/>
</dbReference>
<evidence type="ECO:0000313" key="12">
    <source>
        <dbReference type="EMBL" id="RMX01225.1"/>
    </source>
</evidence>